<dbReference type="AlphaFoldDB" id="A0AAV0AF31"/>
<proteinExistence type="predicted"/>
<reference evidence="2" key="1">
    <citation type="submission" date="2022-06" db="EMBL/GenBank/DDBJ databases">
        <authorList>
            <consortium name="SYNGENTA / RWTH Aachen University"/>
        </authorList>
    </citation>
    <scope>NUCLEOTIDE SEQUENCE</scope>
</reference>
<evidence type="ECO:0000256" key="1">
    <source>
        <dbReference type="SAM" id="SignalP"/>
    </source>
</evidence>
<gene>
    <name evidence="2" type="ORF">PPACK8108_LOCUS57</name>
</gene>
<protein>
    <submittedName>
        <fullName evidence="2">Expressed protein</fullName>
    </submittedName>
</protein>
<dbReference type="EMBL" id="CALTRL010000005">
    <property type="protein sequence ID" value="CAH7665771.1"/>
    <property type="molecule type" value="Genomic_DNA"/>
</dbReference>
<organism evidence="2 3">
    <name type="scientific">Phakopsora pachyrhizi</name>
    <name type="common">Asian soybean rust disease fungus</name>
    <dbReference type="NCBI Taxonomy" id="170000"/>
    <lineage>
        <taxon>Eukaryota</taxon>
        <taxon>Fungi</taxon>
        <taxon>Dikarya</taxon>
        <taxon>Basidiomycota</taxon>
        <taxon>Pucciniomycotina</taxon>
        <taxon>Pucciniomycetes</taxon>
        <taxon>Pucciniales</taxon>
        <taxon>Phakopsoraceae</taxon>
        <taxon>Phakopsora</taxon>
    </lineage>
</organism>
<evidence type="ECO:0000313" key="3">
    <source>
        <dbReference type="Proteomes" id="UP001153365"/>
    </source>
</evidence>
<accession>A0AAV0AF31</accession>
<evidence type="ECO:0000313" key="2">
    <source>
        <dbReference type="EMBL" id="CAH7665771.1"/>
    </source>
</evidence>
<feature type="signal peptide" evidence="1">
    <location>
        <begin position="1"/>
        <end position="22"/>
    </location>
</feature>
<name>A0AAV0AF31_PHAPC</name>
<feature type="chain" id="PRO_5043628278" evidence="1">
    <location>
        <begin position="23"/>
        <end position="79"/>
    </location>
</feature>
<comment type="caution">
    <text evidence="2">The sequence shown here is derived from an EMBL/GenBank/DDBJ whole genome shotgun (WGS) entry which is preliminary data.</text>
</comment>
<keyword evidence="3" id="KW-1185">Reference proteome</keyword>
<keyword evidence="1" id="KW-0732">Signal</keyword>
<sequence>MPTFRAVLTSSLVLMDFSETVGTILPVVRHQSKIPKVHWRAIGVSQRRWANIWWIFYICKNPIRWHGLSQRERGRSRGH</sequence>
<dbReference type="Proteomes" id="UP001153365">
    <property type="component" value="Unassembled WGS sequence"/>
</dbReference>